<dbReference type="Proteomes" id="UP000054770">
    <property type="component" value="Unassembled WGS sequence"/>
</dbReference>
<dbReference type="AlphaFoldDB" id="A0A158KP67"/>
<keyword evidence="2" id="KW-1185">Reference proteome</keyword>
<reference evidence="1" key="1">
    <citation type="submission" date="2016-01" db="EMBL/GenBank/DDBJ databases">
        <authorList>
            <person name="Peeters C."/>
        </authorList>
    </citation>
    <scope>NUCLEOTIDE SEQUENCE [LARGE SCALE GENOMIC DNA]</scope>
    <source>
        <strain evidence="1">LMG 22940</strain>
    </source>
</reference>
<gene>
    <name evidence="1" type="ORF">AWB68_06500</name>
</gene>
<dbReference type="RefSeq" id="WP_087648437.1">
    <property type="nucleotide sequence ID" value="NZ_FCON02000118.1"/>
</dbReference>
<accession>A0A158KP67</accession>
<dbReference type="EMBL" id="FCON02000118">
    <property type="protein sequence ID" value="SAL82390.1"/>
    <property type="molecule type" value="Genomic_DNA"/>
</dbReference>
<protein>
    <submittedName>
        <fullName evidence="1">Uncharacterized protein</fullName>
    </submittedName>
</protein>
<dbReference type="OrthoDB" id="769885at2"/>
<evidence type="ECO:0000313" key="1">
    <source>
        <dbReference type="EMBL" id="SAL82390.1"/>
    </source>
</evidence>
<comment type="caution">
    <text evidence="1">The sequence shown here is derived from an EMBL/GenBank/DDBJ whole genome shotgun (WGS) entry which is preliminary data.</text>
</comment>
<organism evidence="1 2">
    <name type="scientific">Caballeronia choica</name>
    <dbReference type="NCBI Taxonomy" id="326476"/>
    <lineage>
        <taxon>Bacteria</taxon>
        <taxon>Pseudomonadati</taxon>
        <taxon>Pseudomonadota</taxon>
        <taxon>Betaproteobacteria</taxon>
        <taxon>Burkholderiales</taxon>
        <taxon>Burkholderiaceae</taxon>
        <taxon>Caballeronia</taxon>
    </lineage>
</organism>
<proteinExistence type="predicted"/>
<evidence type="ECO:0000313" key="2">
    <source>
        <dbReference type="Proteomes" id="UP000054770"/>
    </source>
</evidence>
<name>A0A158KP67_9BURK</name>
<sequence>MLRVTIELWPGGRESGRRVLATADIARIKSGAHADYEVDLHEALLGDVGNTATVREYPRWSASVWDLVGRCIAAALNGSREELPLRPLLPEVPVHDSDGLRYVRMREIPEPARTFFQKNMAYSTRPLIEDDAQPMDCAYAWDWLDFLAGAR</sequence>